<feature type="binding site" evidence="1">
    <location>
        <position position="255"/>
    </location>
    <ligand>
        <name>ATP</name>
        <dbReference type="ChEBI" id="CHEBI:30616"/>
    </ligand>
</feature>
<dbReference type="SUPFAM" id="SSF140931">
    <property type="entry name" value="Fic-like"/>
    <property type="match status" value="1"/>
</dbReference>
<sequence>MRRESTGTFIVHATLGEEVRAFLPKPLPPDPPLAWNPSLLLRHQKASTALGRLDGVTTLLPDPTLFLYSYVRKEAVLSSQIEGTQSSLSDLLAYENRLAPGVPMEDVVEVSNYVAALDHGLKRLRDGFPLCLRLVREIHEVLLSRGRGSGKMPGEFRRSQNWIGGSRPGNAAFVPPPHESLPDCLSAWERFLHSDLDPLTKAALAHLQFETLHPFLDGNGRVGRLLISLLLSQEGVLREPMLYLSLFLKKHRSHYYALLQSVREDGDWERWLDFMFQGMAETAEGAVSVAKRLLAQFAEDRQKLQTIGVPASAFQVHHYVQKHPIASSSVLSQSERLAPSTINRAFDQLAKAGLLREITGGARNRLFAYDKVLEILNEG</sequence>
<dbReference type="EMBL" id="AP027080">
    <property type="protein sequence ID" value="BDU74251.1"/>
    <property type="molecule type" value="Genomic_DNA"/>
</dbReference>
<dbReference type="PIRSF" id="PIRSF038925">
    <property type="entry name" value="AMP-prot_trans"/>
    <property type="match status" value="1"/>
</dbReference>
<name>A0AA48GYK7_9BACT</name>
<evidence type="ECO:0000313" key="5">
    <source>
        <dbReference type="EMBL" id="BDU74251.1"/>
    </source>
</evidence>
<proteinExistence type="predicted"/>
<dbReference type="AlphaFoldDB" id="A0AA48GYK7"/>
<dbReference type="PROSITE" id="PS51459">
    <property type="entry name" value="FIDO"/>
    <property type="match status" value="1"/>
</dbReference>
<gene>
    <name evidence="5" type="ORF">METEAL_34250</name>
</gene>
<keyword evidence="1" id="KW-0547">Nucleotide-binding</keyword>
<keyword evidence="6" id="KW-1185">Reference proteome</keyword>
<dbReference type="Gene3D" id="1.10.3290.10">
    <property type="entry name" value="Fido-like domain"/>
    <property type="match status" value="1"/>
</dbReference>
<dbReference type="Pfam" id="PF13784">
    <property type="entry name" value="Fic_N"/>
    <property type="match status" value="1"/>
</dbReference>
<dbReference type="PANTHER" id="PTHR13504:SF38">
    <property type="entry name" value="FIDO DOMAIN-CONTAINING PROTEIN"/>
    <property type="match status" value="1"/>
</dbReference>
<dbReference type="RefSeq" id="WP_316412926.1">
    <property type="nucleotide sequence ID" value="NZ_AP027080.1"/>
</dbReference>
<evidence type="ECO:0000256" key="2">
    <source>
        <dbReference type="PIRSR" id="PIRSR640198-1"/>
    </source>
</evidence>
<dbReference type="InterPro" id="IPR025758">
    <property type="entry name" value="Fic/DOC_N"/>
</dbReference>
<dbReference type="PANTHER" id="PTHR13504">
    <property type="entry name" value="FIDO DOMAIN-CONTAINING PROTEIN DDB_G0283145"/>
    <property type="match status" value="1"/>
</dbReference>
<feature type="active site" evidence="2">
    <location>
        <position position="213"/>
    </location>
</feature>
<feature type="binding site" evidence="1">
    <location>
        <begin position="218"/>
        <end position="224"/>
    </location>
    <ligand>
        <name>ATP</name>
        <dbReference type="ChEBI" id="CHEBI:30616"/>
    </ligand>
</feature>
<dbReference type="InterPro" id="IPR036597">
    <property type="entry name" value="Fido-like_dom_sf"/>
</dbReference>
<dbReference type="InterPro" id="IPR003812">
    <property type="entry name" value="Fido"/>
</dbReference>
<dbReference type="GO" id="GO:0005524">
    <property type="term" value="F:ATP binding"/>
    <property type="evidence" value="ECO:0007669"/>
    <property type="project" value="UniProtKB-KW"/>
</dbReference>
<accession>A0AA48GYK7</accession>
<organism evidence="5 6">
    <name type="scientific">Mesoterricola silvestris</name>
    <dbReference type="NCBI Taxonomy" id="2927979"/>
    <lineage>
        <taxon>Bacteria</taxon>
        <taxon>Pseudomonadati</taxon>
        <taxon>Acidobacteriota</taxon>
        <taxon>Holophagae</taxon>
        <taxon>Holophagales</taxon>
        <taxon>Holophagaceae</taxon>
        <taxon>Mesoterricola</taxon>
    </lineage>
</organism>
<feature type="binding site" evidence="1">
    <location>
        <position position="213"/>
    </location>
    <ligand>
        <name>ATP</name>
        <dbReference type="ChEBI" id="CHEBI:30616"/>
    </ligand>
</feature>
<feature type="binding site" evidence="1">
    <location>
        <position position="82"/>
    </location>
    <ligand>
        <name>ATP</name>
        <dbReference type="ChEBI" id="CHEBI:30616"/>
    </ligand>
</feature>
<feature type="binding site" evidence="3">
    <location>
        <begin position="255"/>
        <end position="256"/>
    </location>
    <ligand>
        <name>ATP</name>
        <dbReference type="ChEBI" id="CHEBI:30616"/>
    </ligand>
</feature>
<feature type="domain" description="Fido" evidence="4">
    <location>
        <begin position="130"/>
        <end position="277"/>
    </location>
</feature>
<protein>
    <recommendedName>
        <fullName evidence="4">Fido domain-containing protein</fullName>
    </recommendedName>
</protein>
<evidence type="ECO:0000256" key="1">
    <source>
        <dbReference type="PIRSR" id="PIRSR038925-1"/>
    </source>
</evidence>
<feature type="binding site" evidence="3">
    <location>
        <begin position="217"/>
        <end position="224"/>
    </location>
    <ligand>
        <name>ATP</name>
        <dbReference type="ChEBI" id="CHEBI:30616"/>
    </ligand>
</feature>
<dbReference type="Proteomes" id="UP001238179">
    <property type="component" value="Chromosome"/>
</dbReference>
<evidence type="ECO:0000259" key="4">
    <source>
        <dbReference type="PROSITE" id="PS51459"/>
    </source>
</evidence>
<keyword evidence="1" id="KW-0067">ATP-binding</keyword>
<dbReference type="KEGG" id="msil:METEAL_34250"/>
<dbReference type="InterPro" id="IPR040198">
    <property type="entry name" value="Fido_containing"/>
</dbReference>
<evidence type="ECO:0000256" key="3">
    <source>
        <dbReference type="PIRSR" id="PIRSR640198-2"/>
    </source>
</evidence>
<dbReference type="InterPro" id="IPR026287">
    <property type="entry name" value="SoFic-like"/>
</dbReference>
<evidence type="ECO:0000313" key="6">
    <source>
        <dbReference type="Proteomes" id="UP001238179"/>
    </source>
</evidence>
<reference evidence="6" key="1">
    <citation type="journal article" date="2023" name="Int. J. Syst. Evol. Microbiol.">
        <title>Mesoterricola silvestris gen. nov., sp. nov., Mesoterricola sediminis sp. nov., Geothrix oryzae sp. nov., Geothrix edaphica sp. nov., Geothrix rubra sp. nov., and Geothrix limicola sp. nov., six novel members of Acidobacteriota isolated from soils.</title>
        <authorList>
            <person name="Itoh H."/>
            <person name="Sugisawa Y."/>
            <person name="Mise K."/>
            <person name="Xu Z."/>
            <person name="Kuniyasu M."/>
            <person name="Ushijima N."/>
            <person name="Kawano K."/>
            <person name="Kobayashi E."/>
            <person name="Shiratori Y."/>
            <person name="Masuda Y."/>
            <person name="Senoo K."/>
        </authorList>
    </citation>
    <scope>NUCLEOTIDE SEQUENCE [LARGE SCALE GENOMIC DNA]</scope>
    <source>
        <strain evidence="6">W79</strain>
    </source>
</reference>
<dbReference type="Pfam" id="PF02661">
    <property type="entry name" value="Fic"/>
    <property type="match status" value="1"/>
</dbReference>